<dbReference type="FunFam" id="2.60.200.20:FF:000054">
    <property type="entry name" value="Putative coiled-coil proteincoiled-coil protein"/>
    <property type="match status" value="1"/>
</dbReference>
<keyword evidence="1" id="KW-0694">RNA-binding</keyword>
<protein>
    <recommendedName>
        <fullName evidence="7">FHA domain-containing protein</fullName>
    </recommendedName>
</protein>
<evidence type="ECO:0008006" key="7">
    <source>
        <dbReference type="Google" id="ProtNLM"/>
    </source>
</evidence>
<reference evidence="5 6" key="1">
    <citation type="journal article" date="2018" name="Sci. Rep.">
        <title>Comparative analysis of the Pocillopora damicornis genome highlights role of immune system in coral evolution.</title>
        <authorList>
            <person name="Cunning R."/>
            <person name="Bay R.A."/>
            <person name="Gillette P."/>
            <person name="Baker A.C."/>
            <person name="Traylor-Knowles N."/>
        </authorList>
    </citation>
    <scope>NUCLEOTIDE SEQUENCE [LARGE SCALE GENOMIC DNA]</scope>
    <source>
        <strain evidence="5">RSMAS</strain>
        <tissue evidence="5">Whole animal</tissue>
    </source>
</reference>
<feature type="compositionally biased region" description="Basic and acidic residues" evidence="2">
    <location>
        <begin position="513"/>
        <end position="544"/>
    </location>
</feature>
<feature type="region of interest" description="Disordered" evidence="2">
    <location>
        <begin position="411"/>
        <end position="433"/>
    </location>
</feature>
<feature type="region of interest" description="Disordered" evidence="2">
    <location>
        <begin position="477"/>
        <end position="554"/>
    </location>
</feature>
<feature type="domain" description="DRBM" evidence="4">
    <location>
        <begin position="259"/>
        <end position="333"/>
    </location>
</feature>
<dbReference type="Gene3D" id="3.30.160.20">
    <property type="match status" value="1"/>
</dbReference>
<dbReference type="CDD" id="cd19856">
    <property type="entry name" value="DSRM_Kanadaptin"/>
    <property type="match status" value="1"/>
</dbReference>
<evidence type="ECO:0000259" key="3">
    <source>
        <dbReference type="PROSITE" id="PS50006"/>
    </source>
</evidence>
<accession>A0A3M6TF66</accession>
<dbReference type="Proteomes" id="UP000275408">
    <property type="component" value="Unassembled WGS sequence"/>
</dbReference>
<name>A0A3M6TF66_POCDA</name>
<dbReference type="InterPro" id="IPR000253">
    <property type="entry name" value="FHA_dom"/>
</dbReference>
<evidence type="ECO:0000256" key="2">
    <source>
        <dbReference type="SAM" id="MobiDB-lite"/>
    </source>
</evidence>
<feature type="compositionally biased region" description="Polar residues" evidence="2">
    <location>
        <begin position="386"/>
        <end position="395"/>
    </location>
</feature>
<feature type="region of interest" description="Disordered" evidence="2">
    <location>
        <begin position="569"/>
        <end position="682"/>
    </location>
</feature>
<organism evidence="5 6">
    <name type="scientific">Pocillopora damicornis</name>
    <name type="common">Cauliflower coral</name>
    <name type="synonym">Millepora damicornis</name>
    <dbReference type="NCBI Taxonomy" id="46731"/>
    <lineage>
        <taxon>Eukaryota</taxon>
        <taxon>Metazoa</taxon>
        <taxon>Cnidaria</taxon>
        <taxon>Anthozoa</taxon>
        <taxon>Hexacorallia</taxon>
        <taxon>Scleractinia</taxon>
        <taxon>Astrocoeniina</taxon>
        <taxon>Pocilloporidae</taxon>
        <taxon>Pocillopora</taxon>
    </lineage>
</organism>
<dbReference type="PROSITE" id="PS50006">
    <property type="entry name" value="FHA_DOMAIN"/>
    <property type="match status" value="1"/>
</dbReference>
<dbReference type="EMBL" id="RCHS01003769">
    <property type="protein sequence ID" value="RMX39864.1"/>
    <property type="molecule type" value="Genomic_DNA"/>
</dbReference>
<comment type="caution">
    <text evidence="5">The sequence shown here is derived from an EMBL/GenBank/DDBJ whole genome shotgun (WGS) entry which is preliminary data.</text>
</comment>
<feature type="compositionally biased region" description="Polar residues" evidence="2">
    <location>
        <begin position="501"/>
        <end position="512"/>
    </location>
</feature>
<dbReference type="SUPFAM" id="SSF54768">
    <property type="entry name" value="dsRNA-binding domain-like"/>
    <property type="match status" value="1"/>
</dbReference>
<dbReference type="CDD" id="cd22677">
    <property type="entry name" value="FHA_Kanadaptin"/>
    <property type="match status" value="1"/>
</dbReference>
<evidence type="ECO:0000259" key="4">
    <source>
        <dbReference type="PROSITE" id="PS50137"/>
    </source>
</evidence>
<evidence type="ECO:0000313" key="6">
    <source>
        <dbReference type="Proteomes" id="UP000275408"/>
    </source>
</evidence>
<feature type="region of interest" description="Disordered" evidence="2">
    <location>
        <begin position="1"/>
        <end position="57"/>
    </location>
</feature>
<dbReference type="InterPro" id="IPR014720">
    <property type="entry name" value="dsRBD_dom"/>
</dbReference>
<gene>
    <name evidence="5" type="ORF">pdam_00013469</name>
</gene>
<feature type="compositionally biased region" description="Pro residues" evidence="2">
    <location>
        <begin position="18"/>
        <end position="27"/>
    </location>
</feature>
<dbReference type="GO" id="GO:0003723">
    <property type="term" value="F:RNA binding"/>
    <property type="evidence" value="ECO:0007669"/>
    <property type="project" value="UniProtKB-UniRule"/>
</dbReference>
<feature type="compositionally biased region" description="Basic and acidic residues" evidence="2">
    <location>
        <begin position="32"/>
        <end position="51"/>
    </location>
</feature>
<dbReference type="AlphaFoldDB" id="A0A3M6TF66"/>
<proteinExistence type="predicted"/>
<evidence type="ECO:0000256" key="1">
    <source>
        <dbReference type="PROSITE-ProRule" id="PRU00266"/>
    </source>
</evidence>
<dbReference type="SMART" id="SM00240">
    <property type="entry name" value="FHA"/>
    <property type="match status" value="1"/>
</dbReference>
<feature type="region of interest" description="Disordered" evidence="2">
    <location>
        <begin position="376"/>
        <end position="395"/>
    </location>
</feature>
<dbReference type="SUPFAM" id="SSF49879">
    <property type="entry name" value="SMAD/FHA domain"/>
    <property type="match status" value="1"/>
</dbReference>
<feature type="compositionally biased region" description="Polar residues" evidence="2">
    <location>
        <begin position="647"/>
        <end position="658"/>
    </location>
</feature>
<dbReference type="OrthoDB" id="433755at2759"/>
<feature type="domain" description="FHA" evidence="3">
    <location>
        <begin position="91"/>
        <end position="147"/>
    </location>
</feature>
<feature type="region of interest" description="Disordered" evidence="2">
    <location>
        <begin position="174"/>
        <end position="240"/>
    </location>
</feature>
<dbReference type="PROSITE" id="PS50137">
    <property type="entry name" value="DS_RBD"/>
    <property type="match status" value="1"/>
</dbReference>
<feature type="compositionally biased region" description="Basic and acidic residues" evidence="2">
    <location>
        <begin position="488"/>
        <end position="500"/>
    </location>
</feature>
<feature type="compositionally biased region" description="Basic and acidic residues" evidence="2">
    <location>
        <begin position="672"/>
        <end position="682"/>
    </location>
</feature>
<feature type="compositionally biased region" description="Basic and acidic residues" evidence="2">
    <location>
        <begin position="211"/>
        <end position="223"/>
    </location>
</feature>
<dbReference type="PANTHER" id="PTHR23308">
    <property type="entry name" value="NUCLEAR INHIBITOR OF PROTEIN PHOSPHATASE-1"/>
    <property type="match status" value="1"/>
</dbReference>
<feature type="compositionally biased region" description="Basic and acidic residues" evidence="2">
    <location>
        <begin position="621"/>
        <end position="634"/>
    </location>
</feature>
<dbReference type="OMA" id="IHSTHGC"/>
<evidence type="ECO:0000313" key="5">
    <source>
        <dbReference type="EMBL" id="RMX39864.1"/>
    </source>
</evidence>
<sequence length="682" mass="77429">MANVEETATENDSENYDMPPPNLPTKPPDQAKLTKEESKSKPLSKEKKESVPELPYKEPSWSGIPDEFYNLEVLKNGCIITNVDLTSKPFHVFGRLPSCDVSLEHPSVSRYHAVIQYKTSDTSNSEKGFYLYDLGSTHGTFVNKSRLESKRYYRLRVGYVIKFGGSSRLFILQGPEDGEESDSNAAIQTEKQTEVRSSEVGRVMTEEEYEEWKKEREGGKQNEEDTGIDWGMGEDAVEEPTYPPDFGETEKAEEHHFKDPKKTLRGFFEREGLELEYDVEEKGPGHAKVFHCRVKLPIDGPSGDPLYAEAAITGRKKEAVLECAKEACRMLDAAGLLRQSSHESRKHKEKNWEENDFYDSDEDNFLDRTGSVEKKRIQRMKRAGKDQSTTETYESLTSKLQMLDDEISDCESRLKQDAGGRNGSMSGDADSLDDFMSSLGTSLDKTTRTQIRRKIFDLKKERQRLVKLVNIAKPANLPPVTEQAPDTYLKKLSTESESKATDSSSNKTADINTDSRHIFPATLEKEKETKRSADKEHLHEKVLRDNSQSDLTEQKEFAVPVLPALGGRKKNQQKKDVVVPSDSDKTVDIEETEKFGQEEDGESELGRKRVNSDVAMDMQEDDKNRTEENNEDIPKKRRKMKKRSYGVPTQWQADSDPSFTAWMPPEGQTGDGKTHLNEKFGY</sequence>
<dbReference type="SMART" id="SM00358">
    <property type="entry name" value="DSRM"/>
    <property type="match status" value="1"/>
</dbReference>
<dbReference type="Pfam" id="PF00498">
    <property type="entry name" value="FHA"/>
    <property type="match status" value="1"/>
</dbReference>
<keyword evidence="6" id="KW-1185">Reference proteome</keyword>
<dbReference type="InterPro" id="IPR050923">
    <property type="entry name" value="Cell_Proc_Reg/RNA_Proc"/>
</dbReference>
<dbReference type="Gene3D" id="2.60.200.20">
    <property type="match status" value="1"/>
</dbReference>
<feature type="compositionally biased region" description="Basic residues" evidence="2">
    <location>
        <begin position="635"/>
        <end position="644"/>
    </location>
</feature>
<dbReference type="InterPro" id="IPR008984">
    <property type="entry name" value="SMAD_FHA_dom_sf"/>
</dbReference>
<dbReference type="Pfam" id="PF00035">
    <property type="entry name" value="dsrm"/>
    <property type="match status" value="1"/>
</dbReference>
<dbReference type="STRING" id="46731.A0A3M6TF66"/>
<feature type="compositionally biased region" description="Basic and acidic residues" evidence="2">
    <location>
        <begin position="573"/>
        <end position="597"/>
    </location>
</feature>